<name>Q74MN1_NANEQ</name>
<dbReference type="EnsemblBacteria" id="AAR39012">
    <property type="protein sequence ID" value="AAR39012"/>
    <property type="gene ID" value="NEQ157"/>
</dbReference>
<dbReference type="InterPro" id="IPR041623">
    <property type="entry name" value="NOG1_N"/>
</dbReference>
<dbReference type="Pfam" id="PF01926">
    <property type="entry name" value="MMR_HSR1"/>
    <property type="match status" value="1"/>
</dbReference>
<dbReference type="BioCyc" id="NEQU228908:GJB6-169-MONOMER"/>
<keyword evidence="4" id="KW-1185">Reference proteome</keyword>
<feature type="domain" description="NOG1 N-terminal helical" evidence="2">
    <location>
        <begin position="2"/>
        <end position="152"/>
    </location>
</feature>
<evidence type="ECO:0000313" key="3">
    <source>
        <dbReference type="EMBL" id="AAR39012.1"/>
    </source>
</evidence>
<accession>Q74MN1</accession>
<reference evidence="3 4" key="1">
    <citation type="journal article" date="2003" name="Proc. Natl. Acad. Sci. U.S.A.">
        <title>The genome of Nanoarchaeum equitans: insights into early archaeal evolution and derived parasitism.</title>
        <authorList>
            <person name="Waters E."/>
            <person name="Hohn M.J."/>
            <person name="Ahel I."/>
            <person name="Graham D.E."/>
            <person name="Adams M.D."/>
            <person name="Barnstead M."/>
            <person name="Beeson K.Y."/>
            <person name="Bibbs L."/>
            <person name="Bolanos R."/>
            <person name="Keller M."/>
            <person name="Kretz K."/>
            <person name="Lin X."/>
            <person name="Mathur E."/>
            <person name="Ni J."/>
            <person name="Podar M."/>
            <person name="Richardson T."/>
            <person name="Sutton G.G."/>
            <person name="Simon M."/>
            <person name="Soll D."/>
            <person name="Stetter K.O."/>
            <person name="Short J.M."/>
            <person name="Noordewier M."/>
        </authorList>
    </citation>
    <scope>NUCLEOTIDE SEQUENCE [LARGE SCALE GENOMIC DNA]</scope>
    <source>
        <strain evidence="3 4">Kin4-M</strain>
    </source>
</reference>
<dbReference type="InterPro" id="IPR005225">
    <property type="entry name" value="Small_GTP-bd"/>
</dbReference>
<dbReference type="PATRIC" id="fig|228908.8.peg.160"/>
<evidence type="ECO:0000313" key="4">
    <source>
        <dbReference type="Proteomes" id="UP000000578"/>
    </source>
</evidence>
<sequence length="319" mass="36852">MDASKLLDKAFEKARIVSQAVYRQSKKKGLAKIKETEINRIKVVRDYLVSKLNKIVESFPRIKDMPIFYVELLDTYIGIKKYKGTLAKFKYSADFIDKLFQQYKNKIKGASNIEQIRNARKSFYGRVSSIIKELPFDELREIEKNLKEFPYIGNSIYNVVISGLPNVGKSTLLNILTNNKVKTANYPFTTKQILIGKIKTPFGDIAVIDTPGILDRPLDKINKIEKRAVLALRYLADDIIYIIDLTETSAPLKNQLNLLEQIKKEFGNPIIYFSKTDLFTDKEWALYKKLNIKGFTNPKELKEYLMNKAIEVMKKKAEQ</sequence>
<proteinExistence type="predicted"/>
<dbReference type="PRINTS" id="PR00326">
    <property type="entry name" value="GTP1OBG"/>
</dbReference>
<dbReference type="Proteomes" id="UP000000578">
    <property type="component" value="Chromosome"/>
</dbReference>
<gene>
    <name evidence="3" type="ordered locus">NEQ157</name>
</gene>
<dbReference type="PANTHER" id="PTHR45759">
    <property type="entry name" value="NUCLEOLAR GTP-BINDING PROTEIN 1"/>
    <property type="match status" value="1"/>
</dbReference>
<dbReference type="Pfam" id="PF17835">
    <property type="entry name" value="NOG1_N"/>
    <property type="match status" value="1"/>
</dbReference>
<dbReference type="InterPro" id="IPR006073">
    <property type="entry name" value="GTP-bd"/>
</dbReference>
<dbReference type="AlphaFoldDB" id="Q74MN1"/>
<dbReference type="STRING" id="228908.NEQ157"/>
<dbReference type="InterPro" id="IPR027417">
    <property type="entry name" value="P-loop_NTPase"/>
</dbReference>
<protein>
    <submittedName>
        <fullName evidence="3">NEQ157</fullName>
    </submittedName>
</protein>
<evidence type="ECO:0000259" key="2">
    <source>
        <dbReference type="Pfam" id="PF17835"/>
    </source>
</evidence>
<evidence type="ECO:0000259" key="1">
    <source>
        <dbReference type="Pfam" id="PF01926"/>
    </source>
</evidence>
<dbReference type="Gene3D" id="3.40.50.300">
    <property type="entry name" value="P-loop containing nucleotide triphosphate hydrolases"/>
    <property type="match status" value="1"/>
</dbReference>
<dbReference type="Gene3D" id="1.20.120.1190">
    <property type="match status" value="1"/>
</dbReference>
<dbReference type="KEGG" id="neq:NEQ157"/>
<dbReference type="GO" id="GO:0005525">
    <property type="term" value="F:GTP binding"/>
    <property type="evidence" value="ECO:0007669"/>
    <property type="project" value="InterPro"/>
</dbReference>
<feature type="domain" description="G" evidence="1">
    <location>
        <begin position="158"/>
        <end position="270"/>
    </location>
</feature>
<dbReference type="CDD" id="cd01897">
    <property type="entry name" value="NOG"/>
    <property type="match status" value="1"/>
</dbReference>
<dbReference type="EMBL" id="AE017199">
    <property type="protein sequence ID" value="AAR39012.1"/>
    <property type="molecule type" value="Genomic_DNA"/>
</dbReference>
<organism evidence="3 4">
    <name type="scientific">Nanoarchaeum equitans (strain Kin4-M)</name>
    <dbReference type="NCBI Taxonomy" id="228908"/>
    <lineage>
        <taxon>Archaea</taxon>
        <taxon>Nanobdellota</taxon>
        <taxon>Candidatus Nanoarchaeia</taxon>
        <taxon>Nanoarchaeales</taxon>
        <taxon>Nanoarchaeaceae</taxon>
        <taxon>Nanoarchaeum</taxon>
    </lineage>
</organism>
<dbReference type="HOGENOM" id="CLU_011784_0_0_2"/>
<dbReference type="SUPFAM" id="SSF52540">
    <property type="entry name" value="P-loop containing nucleoside triphosphate hydrolases"/>
    <property type="match status" value="1"/>
</dbReference>
<dbReference type="NCBIfam" id="TIGR00231">
    <property type="entry name" value="small_GTP"/>
    <property type="match status" value="1"/>
</dbReference>